<evidence type="ECO:0008006" key="3">
    <source>
        <dbReference type="Google" id="ProtNLM"/>
    </source>
</evidence>
<evidence type="ECO:0000313" key="2">
    <source>
        <dbReference type="Proteomes" id="UP000182124"/>
    </source>
</evidence>
<dbReference type="eggNOG" id="ENOG502Z80W">
    <property type="taxonomic scope" value="Bacteria"/>
</dbReference>
<dbReference type="STRING" id="329186.SAMN02927925_00426"/>
<reference evidence="1 2" key="1">
    <citation type="submission" date="2016-10" db="EMBL/GenBank/DDBJ databases">
        <authorList>
            <person name="de Groot N.N."/>
        </authorList>
    </citation>
    <scope>NUCLEOTIDE SEQUENCE [LARGE SCALE GENOMIC DNA]</scope>
    <source>
        <strain evidence="1 2">CGMCC 1.3801</strain>
    </source>
</reference>
<organism evidence="1 2">
    <name type="scientific">Flavobacterium saliperosum</name>
    <dbReference type="NCBI Taxonomy" id="329186"/>
    <lineage>
        <taxon>Bacteria</taxon>
        <taxon>Pseudomonadati</taxon>
        <taxon>Bacteroidota</taxon>
        <taxon>Flavobacteriia</taxon>
        <taxon>Flavobacteriales</taxon>
        <taxon>Flavobacteriaceae</taxon>
        <taxon>Flavobacterium</taxon>
    </lineage>
</organism>
<dbReference type="EMBL" id="FMTY01000001">
    <property type="protein sequence ID" value="SCX01923.1"/>
    <property type="molecule type" value="Genomic_DNA"/>
</dbReference>
<accession>A0A1G4V6E2</accession>
<dbReference type="Proteomes" id="UP000182124">
    <property type="component" value="Unassembled WGS sequence"/>
</dbReference>
<dbReference type="AlphaFoldDB" id="A0A1G4V6E2"/>
<protein>
    <recommendedName>
        <fullName evidence="3">CarboxypepD_reg-like domain-containing protein</fullName>
    </recommendedName>
</protein>
<name>A0A1G4V6E2_9FLAO</name>
<evidence type="ECO:0000313" key="1">
    <source>
        <dbReference type="EMBL" id="SCX01923.1"/>
    </source>
</evidence>
<gene>
    <name evidence="1" type="ORF">SAMN02927925_00426</name>
</gene>
<proteinExistence type="predicted"/>
<sequence length="373" mass="42678">MCCFKGLKVNSFEGFDKKCFQGYDFPAFGVIVLVVQYQPKTVIPIVDAMFKKKFLFILFCLSVQLYAQERYFVVKDSITKEKLPYTNVNFLNGYGIFSDENGKVILDKEVPNQIKITHIGYFDKIVSLDELHGNTDVFLTASTEILGELKMTVSGNDARKRKEYVVKPTMHDNSNEMYWSSLGQQFAFYIPNDRKNSVLKSVVIPVIVKDLYQGMANQSFEDHPYGTMMKIEFMSNVGNQPGKKVYDYDKVFVIQSAKVEGKVEVKFDETIAVPENGFFVVMTVIGKTDEKGDYVPELPFGIREVNGEKKKFIKIILPNYPLVADSKNQLTLFRHVFGASGNWSRIERPMVYKKDKKYPMYNIGIGYTISSPK</sequence>